<evidence type="ECO:0000313" key="2">
    <source>
        <dbReference type="Proteomes" id="UP001500888"/>
    </source>
</evidence>
<keyword evidence="2" id="KW-1185">Reference proteome</keyword>
<protein>
    <submittedName>
        <fullName evidence="1">Uncharacterized protein</fullName>
    </submittedName>
</protein>
<organism evidence="1 2">
    <name type="scientific">Sphaerisporangium flaviroseum</name>
    <dbReference type="NCBI Taxonomy" id="509199"/>
    <lineage>
        <taxon>Bacteria</taxon>
        <taxon>Bacillati</taxon>
        <taxon>Actinomycetota</taxon>
        <taxon>Actinomycetes</taxon>
        <taxon>Streptosporangiales</taxon>
        <taxon>Streptosporangiaceae</taxon>
        <taxon>Sphaerisporangium</taxon>
    </lineage>
</organism>
<comment type="caution">
    <text evidence="1">The sequence shown here is derived from an EMBL/GenBank/DDBJ whole genome shotgun (WGS) entry which is preliminary data.</text>
</comment>
<name>A0ABP7IGH3_9ACTN</name>
<dbReference type="EMBL" id="BAAAZR010000010">
    <property type="protein sequence ID" value="GAA3817871.1"/>
    <property type="molecule type" value="Genomic_DNA"/>
</dbReference>
<proteinExistence type="predicted"/>
<reference evidence="2" key="1">
    <citation type="journal article" date="2019" name="Int. J. Syst. Evol. Microbiol.">
        <title>The Global Catalogue of Microorganisms (GCM) 10K type strain sequencing project: providing services to taxonomists for standard genome sequencing and annotation.</title>
        <authorList>
            <consortium name="The Broad Institute Genomics Platform"/>
            <consortium name="The Broad Institute Genome Sequencing Center for Infectious Disease"/>
            <person name="Wu L."/>
            <person name="Ma J."/>
        </authorList>
    </citation>
    <scope>NUCLEOTIDE SEQUENCE [LARGE SCALE GENOMIC DNA]</scope>
    <source>
        <strain evidence="2">JCM 16908</strain>
    </source>
</reference>
<sequence length="79" mass="8788">MRVAAEASGVDGRNGVLIDRKVSVTHRNKTYRQAMNQSLALEQNGYTGLWEVPTVAEASRTRKIFGDLLIMNMRVKVAP</sequence>
<accession>A0ABP7IGH3</accession>
<evidence type="ECO:0000313" key="1">
    <source>
        <dbReference type="EMBL" id="GAA3817871.1"/>
    </source>
</evidence>
<dbReference type="RefSeq" id="WP_344942873.1">
    <property type="nucleotide sequence ID" value="NZ_BAAAZR010000010.1"/>
</dbReference>
<gene>
    <name evidence="1" type="ORF">GCM10022226_43030</name>
</gene>
<dbReference type="Proteomes" id="UP001500888">
    <property type="component" value="Unassembled WGS sequence"/>
</dbReference>